<dbReference type="CDD" id="cd21140">
    <property type="entry name" value="Cas6_I-like"/>
    <property type="match status" value="1"/>
</dbReference>
<gene>
    <name evidence="3" type="primary">cas6</name>
    <name evidence="3" type="ORF">F2055_06315</name>
    <name evidence="4" type="ORF">F3Q70_06445</name>
</gene>
<dbReference type="InterPro" id="IPR045747">
    <property type="entry name" value="CRISPR-assoc_prot_Cas6_N_sf"/>
</dbReference>
<comment type="caution">
    <text evidence="3">The sequence shown here is derived from an EMBL/GenBank/DDBJ whole genome shotgun (WGS) entry which is preliminary data.</text>
</comment>
<dbReference type="PANTHER" id="PTHR36984:SF3">
    <property type="entry name" value="CRISPR-ASSOCIATED ENDORIBONUCLEASE CAS6"/>
    <property type="match status" value="1"/>
</dbReference>
<dbReference type="Pfam" id="PF01881">
    <property type="entry name" value="Cas_Cas6_C"/>
    <property type="match status" value="1"/>
</dbReference>
<name>A0A5Y1RJ94_LISMN</name>
<dbReference type="EMBL" id="AAKQEQ010000001">
    <property type="protein sequence ID" value="ECU5177500.1"/>
    <property type="molecule type" value="Genomic_DNA"/>
</dbReference>
<dbReference type="Gene3D" id="3.30.70.1900">
    <property type="match status" value="1"/>
</dbReference>
<sequence length="241" mass="28097">MRLKILCHLSSEEFPLDYRRKIMMIIKKGMKREYPTIFADLYGQNTQKNFTFSVYFNHPTFEDDLIKVKDKTCIINFSTGEAELAIVFFNIFTLLKGENIKITENVDLKIHSVEVIPVRKIKNNIIKFKTLSPIVIRDHNQITQKDWFYTLEEDEAIMILKRNMIGKLAAKDYGESIEKEIKNIQIKPLKFKKTVVRFYKMQIATSLGEYEIKASPRLLNILIQNGIGTFTGNGFGMIEQL</sequence>
<evidence type="ECO:0000313" key="3">
    <source>
        <dbReference type="EMBL" id="ECU5177500.1"/>
    </source>
</evidence>
<organism evidence="3">
    <name type="scientific">Listeria monocytogenes</name>
    <dbReference type="NCBI Taxonomy" id="1639"/>
    <lineage>
        <taxon>Bacteria</taxon>
        <taxon>Bacillati</taxon>
        <taxon>Bacillota</taxon>
        <taxon>Bacilli</taxon>
        <taxon>Bacillales</taxon>
        <taxon>Listeriaceae</taxon>
        <taxon>Listeria</taxon>
    </lineage>
</organism>
<evidence type="ECO:0000259" key="2">
    <source>
        <dbReference type="Pfam" id="PF01881"/>
    </source>
</evidence>
<dbReference type="AlphaFoldDB" id="A0A5Y1RJ94"/>
<dbReference type="GO" id="GO:0051607">
    <property type="term" value="P:defense response to virus"/>
    <property type="evidence" value="ECO:0007669"/>
    <property type="project" value="UniProtKB-KW"/>
</dbReference>
<dbReference type="InterPro" id="IPR010156">
    <property type="entry name" value="CRISPR-assoc_prot_Cas6"/>
</dbReference>
<dbReference type="RefSeq" id="WP_049961575.1">
    <property type="nucleotide sequence ID" value="NZ_CM003382.1"/>
</dbReference>
<proteinExistence type="predicted"/>
<dbReference type="PANTHER" id="PTHR36984">
    <property type="entry name" value="CRISPR-ASSOCIATED ENDORIBONUCLEASE CAS6 1"/>
    <property type="match status" value="1"/>
</dbReference>
<keyword evidence="1" id="KW-0051">Antiviral defense</keyword>
<evidence type="ECO:0000313" key="4">
    <source>
        <dbReference type="EMBL" id="ECW1068353.1"/>
    </source>
</evidence>
<dbReference type="NCBIfam" id="TIGR01877">
    <property type="entry name" value="cas_cas6"/>
    <property type="match status" value="1"/>
</dbReference>
<dbReference type="GO" id="GO:0016788">
    <property type="term" value="F:hydrolase activity, acting on ester bonds"/>
    <property type="evidence" value="ECO:0007669"/>
    <property type="project" value="InterPro"/>
</dbReference>
<dbReference type="EMBL" id="AAKVIX010000001">
    <property type="protein sequence ID" value="ECW1068353.1"/>
    <property type="molecule type" value="Genomic_DNA"/>
</dbReference>
<dbReference type="Gene3D" id="3.30.70.1890">
    <property type="match status" value="1"/>
</dbReference>
<protein>
    <submittedName>
        <fullName evidence="3">CRISPR-associated endoribonuclease Cas6</fullName>
    </submittedName>
</protein>
<feature type="domain" description="CRISPR associated protein Cas6 C-terminal" evidence="2">
    <location>
        <begin position="118"/>
        <end position="239"/>
    </location>
</feature>
<evidence type="ECO:0000256" key="1">
    <source>
        <dbReference type="ARBA" id="ARBA00023118"/>
    </source>
</evidence>
<reference evidence="3" key="1">
    <citation type="submission" date="2019-09" db="EMBL/GenBank/DDBJ databases">
        <authorList>
            <consortium name="PulseNet: The National Subtyping Network for Foodborne Disease Surveillance"/>
            <person name="Tarr C.L."/>
            <person name="Trees E."/>
            <person name="Katz L.S."/>
            <person name="Carleton-Romer H.A."/>
            <person name="Stroika S."/>
            <person name="Kucerova Z."/>
            <person name="Roache K.F."/>
            <person name="Sabol A.L."/>
            <person name="Besser J."/>
            <person name="Gerner-Smidt P."/>
        </authorList>
    </citation>
    <scope>NUCLEOTIDE SEQUENCE</scope>
    <source>
        <strain evidence="3">PNUSAL005697</strain>
        <strain evidence="4">PNUSAL005726</strain>
    </source>
</reference>
<accession>A0A5Y1RJ94</accession>
<dbReference type="InterPro" id="IPR049435">
    <property type="entry name" value="Cas_Cas6_C"/>
</dbReference>